<dbReference type="Gene3D" id="2.160.10.10">
    <property type="entry name" value="Hexapeptide repeat proteins"/>
    <property type="match status" value="1"/>
</dbReference>
<dbReference type="InterPro" id="IPR011004">
    <property type="entry name" value="Trimer_LpxA-like_sf"/>
</dbReference>
<evidence type="ECO:0000313" key="8">
    <source>
        <dbReference type="EMBL" id="ABM60409.1"/>
    </source>
</evidence>
<dbReference type="SUPFAM" id="SSF88723">
    <property type="entry name" value="PIN domain-like"/>
    <property type="match status" value="1"/>
</dbReference>
<dbReference type="GeneID" id="88183074"/>
<dbReference type="RefSeq" id="WP_011812388.1">
    <property type="nucleotide sequence ID" value="NC_008786.1"/>
</dbReference>
<dbReference type="GO" id="GO:0019344">
    <property type="term" value="P:cysteine biosynthetic process"/>
    <property type="evidence" value="ECO:0007669"/>
    <property type="project" value="UniProtKB-ARBA"/>
</dbReference>
<dbReference type="Gene3D" id="3.40.50.1010">
    <property type="entry name" value="5'-nuclease"/>
    <property type="match status" value="1"/>
</dbReference>
<evidence type="ECO:0000256" key="4">
    <source>
        <dbReference type="ARBA" id="ARBA00022679"/>
    </source>
</evidence>
<dbReference type="InterPro" id="IPR001451">
    <property type="entry name" value="Hexapep"/>
</dbReference>
<keyword evidence="5 8" id="KW-0012">Acyltransferase</keyword>
<comment type="catalytic activity">
    <reaction evidence="6">
        <text>L-serine + acetyl-CoA = O-acetyl-L-serine + CoA</text>
        <dbReference type="Rhea" id="RHEA:24560"/>
        <dbReference type="ChEBI" id="CHEBI:33384"/>
        <dbReference type="ChEBI" id="CHEBI:57287"/>
        <dbReference type="ChEBI" id="CHEBI:57288"/>
        <dbReference type="ChEBI" id="CHEBI:58340"/>
        <dbReference type="EC" id="2.3.1.30"/>
    </reaction>
</comment>
<proteinExistence type="inferred from homology"/>
<dbReference type="AlphaFoldDB" id="A1WS02"/>
<dbReference type="EC" id="2.3.1.30" evidence="2"/>
<evidence type="ECO:0000313" key="9">
    <source>
        <dbReference type="Proteomes" id="UP000000374"/>
    </source>
</evidence>
<sequence length="209" mass="22288">MSYLVDTNVLSELRNRRADAKVVAWMQARPRQSLYLCVLSLGEIRKGIEGVADPAFRQTLTDWLEVELPNYFLGRVLGIDAEVADRWGRVQASAGRTLPVIDALLAATALQHDLTMDHGTGVVIGETSIVGDDVTIFQGVTLGGTGKQSGDRHPKVGAEVLLCANATVLGNIQIGRGSKIGAGSVVLEDVPAWSTYVGVAARAVVRPIE</sequence>
<dbReference type="GO" id="GO:0009001">
    <property type="term" value="F:serine O-acetyltransferase activity"/>
    <property type="evidence" value="ECO:0007669"/>
    <property type="project" value="UniProtKB-EC"/>
</dbReference>
<protein>
    <recommendedName>
        <fullName evidence="2">serine O-acetyltransferase</fullName>
        <ecNumber evidence="2">2.3.1.30</ecNumber>
    </recommendedName>
</protein>
<name>A1WS02_VEREI</name>
<keyword evidence="9" id="KW-1185">Reference proteome</keyword>
<dbReference type="CDD" id="cd03354">
    <property type="entry name" value="LbH_SAT"/>
    <property type="match status" value="1"/>
</dbReference>
<dbReference type="OrthoDB" id="9804823at2"/>
<accession>A1WS02</accession>
<keyword evidence="3" id="KW-0028">Amino-acid biosynthesis</keyword>
<dbReference type="EMBL" id="CP000542">
    <property type="protein sequence ID" value="ABM60409.1"/>
    <property type="molecule type" value="Genomic_DNA"/>
</dbReference>
<dbReference type="Pfam" id="PF00132">
    <property type="entry name" value="Hexapep"/>
    <property type="match status" value="1"/>
</dbReference>
<comment type="similarity">
    <text evidence="1">Belongs to the transferase hexapeptide repeat family.</text>
</comment>
<evidence type="ECO:0000256" key="2">
    <source>
        <dbReference type="ARBA" id="ARBA00013266"/>
    </source>
</evidence>
<evidence type="ECO:0000259" key="7">
    <source>
        <dbReference type="Pfam" id="PF01850"/>
    </source>
</evidence>
<dbReference type="PANTHER" id="PTHR42811">
    <property type="entry name" value="SERINE ACETYLTRANSFERASE"/>
    <property type="match status" value="1"/>
</dbReference>
<dbReference type="InterPro" id="IPR045304">
    <property type="entry name" value="LbH_SAT"/>
</dbReference>
<keyword evidence="4 8" id="KW-0808">Transferase</keyword>
<reference evidence="9" key="1">
    <citation type="submission" date="2006-12" db="EMBL/GenBank/DDBJ databases">
        <title>Complete sequence of chromosome 1 of Verminephrobacter eiseniae EF01-2.</title>
        <authorList>
            <person name="Copeland A."/>
            <person name="Lucas S."/>
            <person name="Lapidus A."/>
            <person name="Barry K."/>
            <person name="Detter J.C."/>
            <person name="Glavina del Rio T."/>
            <person name="Dalin E."/>
            <person name="Tice H."/>
            <person name="Pitluck S."/>
            <person name="Chertkov O."/>
            <person name="Brettin T."/>
            <person name="Bruce D."/>
            <person name="Han C."/>
            <person name="Tapia R."/>
            <person name="Gilna P."/>
            <person name="Schmutz J."/>
            <person name="Larimer F."/>
            <person name="Land M."/>
            <person name="Hauser L."/>
            <person name="Kyrpides N."/>
            <person name="Kim E."/>
            <person name="Stahl D."/>
            <person name="Richardson P."/>
        </authorList>
    </citation>
    <scope>NUCLEOTIDE SEQUENCE [LARGE SCALE GENOMIC DNA]</scope>
    <source>
        <strain evidence="9">EF01-2</strain>
    </source>
</reference>
<gene>
    <name evidence="8" type="ordered locus">Veis_4712</name>
</gene>
<organism evidence="8 9">
    <name type="scientific">Verminephrobacter eiseniae (strain EF01-2)</name>
    <dbReference type="NCBI Taxonomy" id="391735"/>
    <lineage>
        <taxon>Bacteria</taxon>
        <taxon>Pseudomonadati</taxon>
        <taxon>Pseudomonadota</taxon>
        <taxon>Betaproteobacteria</taxon>
        <taxon>Burkholderiales</taxon>
        <taxon>Comamonadaceae</taxon>
        <taxon>Verminephrobacter</taxon>
    </lineage>
</organism>
<dbReference type="FunFam" id="2.160.10.10:FF:000007">
    <property type="entry name" value="Serine acetyltransferase"/>
    <property type="match status" value="1"/>
</dbReference>
<dbReference type="InterPro" id="IPR029060">
    <property type="entry name" value="PIN-like_dom_sf"/>
</dbReference>
<dbReference type="HOGENOM" id="CLU_1314943_0_0_4"/>
<dbReference type="eggNOG" id="COG1487">
    <property type="taxonomic scope" value="Bacteria"/>
</dbReference>
<dbReference type="Pfam" id="PF01850">
    <property type="entry name" value="PIN"/>
    <property type="match status" value="1"/>
</dbReference>
<dbReference type="InterPro" id="IPR002716">
    <property type="entry name" value="PIN_dom"/>
</dbReference>
<evidence type="ECO:0000256" key="1">
    <source>
        <dbReference type="ARBA" id="ARBA00007274"/>
    </source>
</evidence>
<dbReference type="STRING" id="391735.Veis_4712"/>
<dbReference type="Proteomes" id="UP000000374">
    <property type="component" value="Chromosome"/>
</dbReference>
<evidence type="ECO:0000256" key="3">
    <source>
        <dbReference type="ARBA" id="ARBA00022605"/>
    </source>
</evidence>
<dbReference type="KEGG" id="vei:Veis_4712"/>
<evidence type="ECO:0000256" key="5">
    <source>
        <dbReference type="ARBA" id="ARBA00023315"/>
    </source>
</evidence>
<feature type="domain" description="PIN" evidence="7">
    <location>
        <begin position="3"/>
        <end position="115"/>
    </location>
</feature>
<dbReference type="SUPFAM" id="SSF51161">
    <property type="entry name" value="Trimeric LpxA-like enzymes"/>
    <property type="match status" value="1"/>
</dbReference>
<dbReference type="GO" id="GO:0170039">
    <property type="term" value="P:proteinogenic amino acid metabolic process"/>
    <property type="evidence" value="ECO:0007669"/>
    <property type="project" value="UniProtKB-ARBA"/>
</dbReference>
<evidence type="ECO:0000256" key="6">
    <source>
        <dbReference type="ARBA" id="ARBA00049486"/>
    </source>
</evidence>
<dbReference type="CDD" id="cd18746">
    <property type="entry name" value="PIN_VapC4-5_FitB-like"/>
    <property type="match status" value="1"/>
</dbReference>
<dbReference type="GO" id="GO:0170033">
    <property type="term" value="P:L-amino acid metabolic process"/>
    <property type="evidence" value="ECO:0007669"/>
    <property type="project" value="UniProtKB-ARBA"/>
</dbReference>
<dbReference type="eggNOG" id="COG1045">
    <property type="taxonomic scope" value="Bacteria"/>
</dbReference>